<sequence length="340" mass="37111">MKLATLNNDTRDGQLVVVNRELTRMRAVPHIAATLQQALDDWTRCAPLLQAEYDDLRAGDGQPFDAARCAAPLPRAYQWLDASAYLNHVDLTRRARGGEMPPSFLTDPVMYQGASDDFMGPRDPITASSEDLGVDLEAEVVVITDDVPQGVDPATALEHVVLLGLVNDVTLRNVVLPELAKGFGFLQGKPASTLSPVFVTPDELAPYWRDGKLHRPMQVWLNDQLIGQPQAGEEMQFHFGQLLAHAARTRRLGAGTILGSGTISNASDAVGVCCLVEARVREQLRDGQMRTPFLKHGDRVRIGMRDDAGNSLFGDIDQQVRIPGVRPLPAARPTPETLTA</sequence>
<gene>
    <name evidence="3" type="ORF">AL504_22345</name>
</gene>
<name>A0A109XXG9_ALCXX</name>
<dbReference type="InterPro" id="IPR036663">
    <property type="entry name" value="Fumarylacetoacetase_C_sf"/>
</dbReference>
<protein>
    <submittedName>
        <fullName evidence="3">2-keto-4-pentenoate hydratase</fullName>
    </submittedName>
</protein>
<dbReference type="InterPro" id="IPR041072">
    <property type="entry name" value="FAA_hydro_N"/>
</dbReference>
<dbReference type="PANTHER" id="PTHR43211">
    <property type="entry name" value="FUMARYLACETOACETATE HYDROLASE"/>
    <property type="match status" value="1"/>
</dbReference>
<dbReference type="EMBL" id="CP014060">
    <property type="protein sequence ID" value="AMG38527.1"/>
    <property type="molecule type" value="Genomic_DNA"/>
</dbReference>
<reference evidence="4" key="1">
    <citation type="submission" date="2015-12" db="EMBL/GenBank/DDBJ databases">
        <title>FDA dAtabase for Regulatory Grade micrObial Sequences (FDA-ARGOS): Supporting development and validation of Infectious Disease Dx tests.</title>
        <authorList>
            <person name="Case J."/>
            <person name="Tallon L."/>
            <person name="Sadzewicz L."/>
            <person name="Sengamalay N."/>
            <person name="Ott S."/>
            <person name="Godinez A."/>
            <person name="Nagaraj S."/>
            <person name="Nadendla S."/>
            <person name="Sichtig H."/>
        </authorList>
    </citation>
    <scope>NUCLEOTIDE SEQUENCE [LARGE SCALE GENOMIC DNA]</scope>
    <source>
        <strain evidence="4">FDAARGOS_147</strain>
    </source>
</reference>
<dbReference type="RefSeq" id="WP_061073213.1">
    <property type="nucleotide sequence ID" value="NZ_CP014060.2"/>
</dbReference>
<evidence type="ECO:0000313" key="4">
    <source>
        <dbReference type="Proteomes" id="UP000060602"/>
    </source>
</evidence>
<dbReference type="SUPFAM" id="SSF56529">
    <property type="entry name" value="FAH"/>
    <property type="match status" value="1"/>
</dbReference>
<accession>A0A109XXG9</accession>
<dbReference type="Pfam" id="PF18288">
    <property type="entry name" value="FAA_hydro_N_2"/>
    <property type="match status" value="1"/>
</dbReference>
<dbReference type="Gene3D" id="3.90.850.10">
    <property type="entry name" value="Fumarylacetoacetase-like, C-terminal domain"/>
    <property type="match status" value="1"/>
</dbReference>
<dbReference type="Pfam" id="PF01557">
    <property type="entry name" value="FAA_hydrolase"/>
    <property type="match status" value="1"/>
</dbReference>
<proteinExistence type="predicted"/>
<evidence type="ECO:0000259" key="2">
    <source>
        <dbReference type="Pfam" id="PF18288"/>
    </source>
</evidence>
<evidence type="ECO:0000259" key="1">
    <source>
        <dbReference type="Pfam" id="PF01557"/>
    </source>
</evidence>
<feature type="domain" description="Fumarylacetoacetase N-terminal" evidence="2">
    <location>
        <begin position="1"/>
        <end position="75"/>
    </location>
</feature>
<dbReference type="Proteomes" id="UP000060602">
    <property type="component" value="Chromosome"/>
</dbReference>
<dbReference type="InterPro" id="IPR011234">
    <property type="entry name" value="Fumarylacetoacetase-like_C"/>
</dbReference>
<feature type="domain" description="Fumarylacetoacetase-like C-terminal" evidence="1">
    <location>
        <begin position="82"/>
        <end position="320"/>
    </location>
</feature>
<evidence type="ECO:0000313" key="3">
    <source>
        <dbReference type="EMBL" id="AMG38527.1"/>
    </source>
</evidence>
<dbReference type="PANTHER" id="PTHR43211:SF1">
    <property type="entry name" value="BLL6422 PROTEIN"/>
    <property type="match status" value="1"/>
</dbReference>
<dbReference type="GO" id="GO:0003824">
    <property type="term" value="F:catalytic activity"/>
    <property type="evidence" value="ECO:0007669"/>
    <property type="project" value="InterPro"/>
</dbReference>
<dbReference type="AlphaFoldDB" id="A0A109XXG9"/>
<organism evidence="3 4">
    <name type="scientific">Alcaligenes xylosoxydans xylosoxydans</name>
    <name type="common">Achromobacter xylosoxidans</name>
    <dbReference type="NCBI Taxonomy" id="85698"/>
    <lineage>
        <taxon>Bacteria</taxon>
        <taxon>Pseudomonadati</taxon>
        <taxon>Pseudomonadota</taxon>
        <taxon>Betaproteobacteria</taxon>
        <taxon>Burkholderiales</taxon>
        <taxon>Alcaligenaceae</taxon>
        <taxon>Achromobacter</taxon>
    </lineage>
</organism>